<organism evidence="2 3">
    <name type="scientific">Brassica cretica</name>
    <name type="common">Mustard</name>
    <dbReference type="NCBI Taxonomy" id="69181"/>
    <lineage>
        <taxon>Eukaryota</taxon>
        <taxon>Viridiplantae</taxon>
        <taxon>Streptophyta</taxon>
        <taxon>Embryophyta</taxon>
        <taxon>Tracheophyta</taxon>
        <taxon>Spermatophyta</taxon>
        <taxon>Magnoliopsida</taxon>
        <taxon>eudicotyledons</taxon>
        <taxon>Gunneridae</taxon>
        <taxon>Pentapetalae</taxon>
        <taxon>rosids</taxon>
        <taxon>malvids</taxon>
        <taxon>Brassicales</taxon>
        <taxon>Brassicaceae</taxon>
        <taxon>Brassiceae</taxon>
        <taxon>Brassica</taxon>
    </lineage>
</organism>
<reference evidence="2" key="1">
    <citation type="submission" date="2019-12" db="EMBL/GenBank/DDBJ databases">
        <title>Genome sequencing and annotation of Brassica cretica.</title>
        <authorList>
            <person name="Studholme D.J."/>
            <person name="Sarris P."/>
        </authorList>
    </citation>
    <scope>NUCLEOTIDE SEQUENCE</scope>
    <source>
        <strain evidence="2">PFS-109/04</strain>
        <tissue evidence="2">Leaf</tissue>
    </source>
</reference>
<accession>A0A8S9Q233</accession>
<keyword evidence="1" id="KW-1133">Transmembrane helix</keyword>
<evidence type="ECO:0000313" key="2">
    <source>
        <dbReference type="EMBL" id="KAF3525950.1"/>
    </source>
</evidence>
<sequence length="62" mass="7014">MQGFRGSEELAESQGTNIMHHSCCVWWEEQHLKYLSGLWALSGGMLFIIFGIQSFLSPVDPL</sequence>
<keyword evidence="1" id="KW-0812">Transmembrane</keyword>
<keyword evidence="1" id="KW-0472">Membrane</keyword>
<gene>
    <name evidence="2" type="ORF">F2Q69_00050700</name>
</gene>
<name>A0A8S9Q233_BRACR</name>
<dbReference type="AlphaFoldDB" id="A0A8S9Q233"/>
<dbReference type="Proteomes" id="UP000712600">
    <property type="component" value="Unassembled WGS sequence"/>
</dbReference>
<evidence type="ECO:0000256" key="1">
    <source>
        <dbReference type="SAM" id="Phobius"/>
    </source>
</evidence>
<protein>
    <submittedName>
        <fullName evidence="2">Uncharacterized protein</fullName>
    </submittedName>
</protein>
<dbReference type="EMBL" id="QGKX02001347">
    <property type="protein sequence ID" value="KAF3525950.1"/>
    <property type="molecule type" value="Genomic_DNA"/>
</dbReference>
<evidence type="ECO:0000313" key="3">
    <source>
        <dbReference type="Proteomes" id="UP000712600"/>
    </source>
</evidence>
<feature type="transmembrane region" description="Helical" evidence="1">
    <location>
        <begin position="38"/>
        <end position="56"/>
    </location>
</feature>
<proteinExistence type="predicted"/>
<comment type="caution">
    <text evidence="2">The sequence shown here is derived from an EMBL/GenBank/DDBJ whole genome shotgun (WGS) entry which is preliminary data.</text>
</comment>